<organism evidence="2 4">
    <name type="scientific">Saliniramus fredricksonii</name>
    <dbReference type="NCBI Taxonomy" id="1653334"/>
    <lineage>
        <taxon>Bacteria</taxon>
        <taxon>Pseudomonadati</taxon>
        <taxon>Pseudomonadota</taxon>
        <taxon>Alphaproteobacteria</taxon>
        <taxon>Hyphomicrobiales</taxon>
        <taxon>Salinarimonadaceae</taxon>
        <taxon>Saliniramus</taxon>
    </lineage>
</organism>
<keyword evidence="5" id="KW-1185">Reference proteome</keyword>
<evidence type="ECO:0000313" key="3">
    <source>
        <dbReference type="EMBL" id="SCC81680.1"/>
    </source>
</evidence>
<reference evidence="2 4" key="1">
    <citation type="submission" date="2015-09" db="EMBL/GenBank/DDBJ databases">
        <title>Identification and resolution of microdiversity through metagenomic sequencing of parallel consortia.</title>
        <authorList>
            <person name="Nelson W.C."/>
            <person name="Romine M.F."/>
            <person name="Lindemann S.R."/>
        </authorList>
    </citation>
    <scope>NUCLEOTIDE SEQUENCE [LARGE SCALE GENOMIC DNA]</scope>
    <source>
        <strain evidence="2">HL-109</strain>
    </source>
</reference>
<sequence>MRRSLPYSLILVPVFSGLILYQILYTPSPDELLAPTYDSGVGSSVDYIFNNMAAIFTVTSISLYFTAFIILLILESLFLNLSKRWLVLPILYFGFFYTMLIYEFTVKSTIESSGEYQNRQNRLVLDWSRVRLVTKGIQHWFLVNYDLPVTFEETALGRDGYLAHRIVPIEQCDDIRDRNLHKIIEGLFLRQLYQDGAKSEDYCLVSNSEKPQGRTIHVSREVNPIRNIFVNLKKIDFIIRDWGDNEYRIFAGTSPTLFPFPIPLVNCMPQEPQEPQEPQPSWLGCRFEFARFQGDPFETRFETEEPQWRILADHLQLEPVSIHDREIADTRRLMQEMHMVAGAILVNEFSKLSEAIINPDKSIDDPDLRILTASPEFIALGAERFSLGILRNLEHHRSGKGNSSKNIQILSQVLAHTPTEKLAERGALILALYEDADENDLIWQQTALLGAIGAIGESALPVILRAPEESWRQDQAKIAGICRVGHAALPEAEAFLSRMWEQDHAGDGVLTINVLYAAIRRTGMAVPEFHSRIERHERRLTRRFGDITPESDISICDGALRH</sequence>
<reference evidence="3 5" key="2">
    <citation type="submission" date="2016-08" db="EMBL/GenBank/DDBJ databases">
        <authorList>
            <person name="Varghese N."/>
            <person name="Submissions Spin"/>
        </authorList>
    </citation>
    <scope>NUCLEOTIDE SEQUENCE [LARGE SCALE GENOMIC DNA]</scope>
    <source>
        <strain evidence="3 5">HL-109</strain>
    </source>
</reference>
<evidence type="ECO:0000313" key="4">
    <source>
        <dbReference type="Proteomes" id="UP000050497"/>
    </source>
</evidence>
<dbReference type="PATRIC" id="fig|1653334.4.peg.1419"/>
<comment type="caution">
    <text evidence="2">The sequence shown here is derived from an EMBL/GenBank/DDBJ whole genome shotgun (WGS) entry which is preliminary data.</text>
</comment>
<feature type="transmembrane region" description="Helical" evidence="1">
    <location>
        <begin position="85"/>
        <end position="102"/>
    </location>
</feature>
<accession>A0A0P7ZVJ1</accession>
<protein>
    <submittedName>
        <fullName evidence="2">Putative membrane protein</fullName>
    </submittedName>
</protein>
<evidence type="ECO:0000256" key="1">
    <source>
        <dbReference type="SAM" id="Phobius"/>
    </source>
</evidence>
<dbReference type="Proteomes" id="UP000050497">
    <property type="component" value="Unassembled WGS sequence"/>
</dbReference>
<keyword evidence="1" id="KW-0472">Membrane</keyword>
<dbReference type="Proteomes" id="UP000182800">
    <property type="component" value="Unassembled WGS sequence"/>
</dbReference>
<dbReference type="STRING" id="1653334.GA0071312_2639"/>
<evidence type="ECO:0000313" key="2">
    <source>
        <dbReference type="EMBL" id="KPQ08735.1"/>
    </source>
</evidence>
<proteinExistence type="predicted"/>
<dbReference type="AlphaFoldDB" id="A0A0P7ZVJ1"/>
<name>A0A0P7ZVJ1_9HYPH</name>
<gene>
    <name evidence="3" type="ORF">GA0071312_2639</name>
    <name evidence="2" type="ORF">HLUCCO17_17270</name>
</gene>
<feature type="transmembrane region" description="Helical" evidence="1">
    <location>
        <begin position="7"/>
        <end position="27"/>
    </location>
</feature>
<dbReference type="EMBL" id="LJSX01000042">
    <property type="protein sequence ID" value="KPQ08735.1"/>
    <property type="molecule type" value="Genomic_DNA"/>
</dbReference>
<dbReference type="EMBL" id="FMBM01000002">
    <property type="protein sequence ID" value="SCC81680.1"/>
    <property type="molecule type" value="Genomic_DNA"/>
</dbReference>
<keyword evidence="1" id="KW-0812">Transmembrane</keyword>
<feature type="transmembrane region" description="Helical" evidence="1">
    <location>
        <begin position="47"/>
        <end position="73"/>
    </location>
</feature>
<evidence type="ECO:0000313" key="5">
    <source>
        <dbReference type="Proteomes" id="UP000182800"/>
    </source>
</evidence>
<keyword evidence="1" id="KW-1133">Transmembrane helix</keyword>